<protein>
    <submittedName>
        <fullName evidence="8">Heme-binding protein A</fullName>
    </submittedName>
</protein>
<gene>
    <name evidence="8" type="primary">hbpA</name>
    <name evidence="8" type="ORF">GHNINEIG_01257</name>
</gene>
<feature type="chain" id="PRO_5020904247" evidence="6">
    <location>
        <begin position="20"/>
        <end position="721"/>
    </location>
</feature>
<feature type="transmembrane region" description="Helical" evidence="5">
    <location>
        <begin position="683"/>
        <end position="702"/>
    </location>
</feature>
<comment type="subcellular location">
    <subcellularLocation>
        <location evidence="1">Cell envelope</location>
    </subcellularLocation>
</comment>
<keyword evidence="5" id="KW-0472">Membrane</keyword>
<keyword evidence="9" id="KW-1185">Reference proteome</keyword>
<dbReference type="AlphaFoldDB" id="A0A4P7P008"/>
<dbReference type="InterPro" id="IPR000914">
    <property type="entry name" value="SBP_5_dom"/>
</dbReference>
<keyword evidence="3" id="KW-0813">Transport</keyword>
<evidence type="ECO:0000256" key="4">
    <source>
        <dbReference type="ARBA" id="ARBA00022729"/>
    </source>
</evidence>
<evidence type="ECO:0000256" key="2">
    <source>
        <dbReference type="ARBA" id="ARBA00005695"/>
    </source>
</evidence>
<dbReference type="Gene3D" id="3.10.105.10">
    <property type="entry name" value="Dipeptide-binding Protein, Domain 3"/>
    <property type="match status" value="1"/>
</dbReference>
<dbReference type="GO" id="GO:0015833">
    <property type="term" value="P:peptide transport"/>
    <property type="evidence" value="ECO:0007669"/>
    <property type="project" value="TreeGrafter"/>
</dbReference>
<dbReference type="Pfam" id="PF00496">
    <property type="entry name" value="SBP_bac_5"/>
    <property type="match status" value="1"/>
</dbReference>
<evidence type="ECO:0000256" key="1">
    <source>
        <dbReference type="ARBA" id="ARBA00004196"/>
    </source>
</evidence>
<dbReference type="SUPFAM" id="SSF53850">
    <property type="entry name" value="Periplasmic binding protein-like II"/>
    <property type="match status" value="1"/>
</dbReference>
<dbReference type="GO" id="GO:1904680">
    <property type="term" value="F:peptide transmembrane transporter activity"/>
    <property type="evidence" value="ECO:0007669"/>
    <property type="project" value="TreeGrafter"/>
</dbReference>
<accession>A0A4P7P008</accession>
<feature type="domain" description="Solute-binding protein family 5" evidence="7">
    <location>
        <begin position="164"/>
        <end position="580"/>
    </location>
</feature>
<proteinExistence type="inferred from homology"/>
<dbReference type="PANTHER" id="PTHR30290:SF10">
    <property type="entry name" value="PERIPLASMIC OLIGOPEPTIDE-BINDING PROTEIN-RELATED"/>
    <property type="match status" value="1"/>
</dbReference>
<dbReference type="EMBL" id="CP032096">
    <property type="protein sequence ID" value="QBZ83209.1"/>
    <property type="molecule type" value="Genomic_DNA"/>
</dbReference>
<evidence type="ECO:0000256" key="6">
    <source>
        <dbReference type="SAM" id="SignalP"/>
    </source>
</evidence>
<reference evidence="8 9" key="1">
    <citation type="submission" date="2018-08" db="EMBL/GenBank/DDBJ databases">
        <title>Horizontal acquisition of hydrogen conversion ability and other habitat adaptations in Hydrogenovibrio crunogenus strains.</title>
        <authorList>
            <person name="Gonnella G."/>
            <person name="Adam N."/>
            <person name="Perner M."/>
        </authorList>
    </citation>
    <scope>NUCLEOTIDE SEQUENCE [LARGE SCALE GENOMIC DNA]</scope>
    <source>
        <strain evidence="8 9">SP-41</strain>
    </source>
</reference>
<evidence type="ECO:0000256" key="3">
    <source>
        <dbReference type="ARBA" id="ARBA00022448"/>
    </source>
</evidence>
<evidence type="ECO:0000313" key="8">
    <source>
        <dbReference type="EMBL" id="QBZ83209.1"/>
    </source>
</evidence>
<dbReference type="CDD" id="cd08505">
    <property type="entry name" value="PBP2_NikA_DppA_OppA_like_18"/>
    <property type="match status" value="1"/>
</dbReference>
<comment type="similarity">
    <text evidence="2">Belongs to the bacterial solute-binding protein 5 family.</text>
</comment>
<evidence type="ECO:0000256" key="5">
    <source>
        <dbReference type="SAM" id="Phobius"/>
    </source>
</evidence>
<name>A0A4P7P008_9GAMM</name>
<organism evidence="8 9">
    <name type="scientific">Hydrogenovibrio crunogenus</name>
    <dbReference type="NCBI Taxonomy" id="39765"/>
    <lineage>
        <taxon>Bacteria</taxon>
        <taxon>Pseudomonadati</taxon>
        <taxon>Pseudomonadota</taxon>
        <taxon>Gammaproteobacteria</taxon>
        <taxon>Thiotrichales</taxon>
        <taxon>Piscirickettsiaceae</taxon>
        <taxon>Hydrogenovibrio</taxon>
    </lineage>
</organism>
<dbReference type="GO" id="GO:0043190">
    <property type="term" value="C:ATP-binding cassette (ABC) transporter complex"/>
    <property type="evidence" value="ECO:0007669"/>
    <property type="project" value="InterPro"/>
</dbReference>
<keyword evidence="5" id="KW-1133">Transmembrane helix</keyword>
<dbReference type="InterPro" id="IPR030678">
    <property type="entry name" value="Peptide/Ni-bd"/>
</dbReference>
<keyword evidence="4 6" id="KW-0732">Signal</keyword>
<evidence type="ECO:0000259" key="7">
    <source>
        <dbReference type="Pfam" id="PF00496"/>
    </source>
</evidence>
<dbReference type="Gene3D" id="3.40.190.10">
    <property type="entry name" value="Periplasmic binding protein-like II"/>
    <property type="match status" value="1"/>
</dbReference>
<sequence length="721" mass="82036" precursor="true">MFSKLLKIITILMALTSFSGCEQSRWNSPYDLKMVEQPILFSSFSSKPKHLDPVISYNANEWSILGQVYEPPLQYHYLKRPYTLEPLTLQSLPKVIYLNQQAQPISEESADITYSEYTLYLKPNIQYQPHPAFVKDEKGQLALAHLTPEQLSGITTIEDFKQTDTRLLEAEDYAYAIKRMAVQQNHSPILGTMKQLIVGLSEFSEQVSKQPIPPQKLRTMHIPGVQVISNSELKIRIHGKYPQFLYWLSMNFFAPIPWEAEVFFNQPGLAEKNISLDTYPVGTGPYQLVENNPNKRMRLLANPNYQHGFYPESGLAEDADPILLKDAGKSLPFIKEVVYSLEKESVPLWNKFLQGYYDASGVSSDSFDQAISISGGGHLNLTPEMQEKGIQFLNTVEPTIYYFGFNMADPIVGGYSKKQRKLRQALSIALNFEEYISIFMNGRGVAAQSPIPPGIFGHQSGKNGINPIVYDWKNGHPKRKPIDVAKKLLAEAGYPNGRKPNGEPLVLHYDTAATGPDSKAQLNWYRKQFAKLGIELVIRATDYNRFQDKMRGAKGQMFSWGWNADYPDPENFLFLLNGAQSVTQTNGAGINYANYNNPAFNRLFKKIKTMENSPERLALIKKMVRIVQEDAPWAWGFNPKSLALYHSWYHNVWANPLANNTLKYKRIDAKERAQKQKAWNKPVIWPIIIVLLLLIVSMYPLLKAYQARQKAVIVPHKKGDA</sequence>
<evidence type="ECO:0000313" key="9">
    <source>
        <dbReference type="Proteomes" id="UP000296201"/>
    </source>
</evidence>
<dbReference type="PROSITE" id="PS51257">
    <property type="entry name" value="PROKAR_LIPOPROTEIN"/>
    <property type="match status" value="1"/>
</dbReference>
<feature type="signal peptide" evidence="6">
    <location>
        <begin position="1"/>
        <end position="19"/>
    </location>
</feature>
<dbReference type="Proteomes" id="UP000296201">
    <property type="component" value="Chromosome"/>
</dbReference>
<dbReference type="InterPro" id="IPR039424">
    <property type="entry name" value="SBP_5"/>
</dbReference>
<dbReference type="GO" id="GO:0030288">
    <property type="term" value="C:outer membrane-bounded periplasmic space"/>
    <property type="evidence" value="ECO:0007669"/>
    <property type="project" value="UniProtKB-ARBA"/>
</dbReference>
<dbReference type="Gene3D" id="3.90.76.10">
    <property type="entry name" value="Dipeptide-binding Protein, Domain 1"/>
    <property type="match status" value="1"/>
</dbReference>
<dbReference type="PANTHER" id="PTHR30290">
    <property type="entry name" value="PERIPLASMIC BINDING COMPONENT OF ABC TRANSPORTER"/>
    <property type="match status" value="1"/>
</dbReference>
<keyword evidence="5" id="KW-0812">Transmembrane</keyword>
<dbReference type="PIRSF" id="PIRSF002741">
    <property type="entry name" value="MppA"/>
    <property type="match status" value="1"/>
</dbReference>